<accession>A0AAU9BQY0</accession>
<dbReference type="Gene3D" id="3.40.50.2000">
    <property type="entry name" value="Glycogen Phosphorylase B"/>
    <property type="match status" value="2"/>
</dbReference>
<dbReference type="RefSeq" id="WP_317706104.1">
    <property type="nucleotide sequence ID" value="NZ_AP024714.1"/>
</dbReference>
<evidence type="ECO:0008006" key="3">
    <source>
        <dbReference type="Google" id="ProtNLM"/>
    </source>
</evidence>
<name>A0AAU9BQY0_9GAMM</name>
<evidence type="ECO:0000313" key="1">
    <source>
        <dbReference type="EMBL" id="BCX81168.1"/>
    </source>
</evidence>
<protein>
    <recommendedName>
        <fullName evidence="3">Glycosyltransferase</fullName>
    </recommendedName>
</protein>
<evidence type="ECO:0000313" key="2">
    <source>
        <dbReference type="Proteomes" id="UP001321825"/>
    </source>
</evidence>
<organism evidence="1 2">
    <name type="scientific">Methylomarinovum caldicuralii</name>
    <dbReference type="NCBI Taxonomy" id="438856"/>
    <lineage>
        <taxon>Bacteria</taxon>
        <taxon>Pseudomonadati</taxon>
        <taxon>Pseudomonadota</taxon>
        <taxon>Gammaproteobacteria</taxon>
        <taxon>Methylococcales</taxon>
        <taxon>Methylothermaceae</taxon>
        <taxon>Methylomarinovum</taxon>
    </lineage>
</organism>
<gene>
    <name evidence="1" type="ORF">MIT9_P0746</name>
</gene>
<dbReference type="EMBL" id="AP024714">
    <property type="protein sequence ID" value="BCX81168.1"/>
    <property type="molecule type" value="Genomic_DNA"/>
</dbReference>
<dbReference type="KEGG" id="mcau:MIT9_P0746"/>
<proteinExistence type="predicted"/>
<dbReference type="SUPFAM" id="SSF53756">
    <property type="entry name" value="UDP-Glycosyltransferase/glycogen phosphorylase"/>
    <property type="match status" value="1"/>
</dbReference>
<sequence>MHATSRQDHEFRGLRVAFVSTRIAGKDGVSLEIEKWATVLEALGAECFYIAGECDRPDQRSAIIEAAHFRHPEITAITAEAFGRRGGRPSALTERIFQRAGAIRDALNQALQRFGIDVVIAENALTIPMNLPLGVALVWSLEELSLGCIAHHHDFYWERERYLDSQVDDLLRYAFPPALPRIQHVVINQMAAEEFSRRTGLYCHVVPNIMDFAHPPPPNLSAVQTLRRQLGISEGEWLILQPTRVVARKGIEHSVELVRRLSHPARLVISHASGDEGMAYAHFTAQRYFSYQVLDEALRPLLRQALLAGRTR</sequence>
<keyword evidence="2" id="KW-1185">Reference proteome</keyword>
<reference evidence="2" key="1">
    <citation type="journal article" date="2024" name="Int. J. Syst. Evol. Microbiol.">
        <title>Methylomarinovum tepidoasis sp. nov., a moderately thermophilic methanotroph of the family Methylothermaceae isolated from a deep-sea hydrothermal field.</title>
        <authorList>
            <person name="Hirayama H."/>
            <person name="Takaki Y."/>
            <person name="Abe M."/>
            <person name="Miyazaki M."/>
            <person name="Uematsu K."/>
            <person name="Matsui Y."/>
            <person name="Takai K."/>
        </authorList>
    </citation>
    <scope>NUCLEOTIDE SEQUENCE [LARGE SCALE GENOMIC DNA]</scope>
    <source>
        <strain evidence="2">IT-9</strain>
    </source>
</reference>
<dbReference type="AlphaFoldDB" id="A0AAU9BQY0"/>
<dbReference type="Proteomes" id="UP001321825">
    <property type="component" value="Chromosome"/>
</dbReference>